<sequence>MQNYVSTSKHPAPDVPCSPIEPIVVDNAKSSSEPPIKKNLKRKTAKSKQKIDEIVAPGSAPLTQCNDEDPIPKSLKLVTEKYYEFVDEEDTRPILSESANIVTSTQKSTEKSLSQSSLTSFFKKSQ</sequence>
<feature type="compositionally biased region" description="Basic residues" evidence="1">
    <location>
        <begin position="38"/>
        <end position="48"/>
    </location>
</feature>
<feature type="region of interest" description="Disordered" evidence="1">
    <location>
        <begin position="102"/>
        <end position="126"/>
    </location>
</feature>
<proteinExistence type="predicted"/>
<comment type="caution">
    <text evidence="2">The sequence shown here is derived from an EMBL/GenBank/DDBJ whole genome shotgun (WGS) entry which is preliminary data.</text>
</comment>
<keyword evidence="3" id="KW-1185">Reference proteome</keyword>
<evidence type="ECO:0000313" key="2">
    <source>
        <dbReference type="EMBL" id="KII67149.1"/>
    </source>
</evidence>
<organism evidence="2 3">
    <name type="scientific">Thelohanellus kitauei</name>
    <name type="common">Myxosporean</name>
    <dbReference type="NCBI Taxonomy" id="669202"/>
    <lineage>
        <taxon>Eukaryota</taxon>
        <taxon>Metazoa</taxon>
        <taxon>Cnidaria</taxon>
        <taxon>Myxozoa</taxon>
        <taxon>Myxosporea</taxon>
        <taxon>Bivalvulida</taxon>
        <taxon>Platysporina</taxon>
        <taxon>Myxobolidae</taxon>
        <taxon>Thelohanellus</taxon>
    </lineage>
</organism>
<name>A0A0C2INV1_THEKT</name>
<reference evidence="2 3" key="1">
    <citation type="journal article" date="2014" name="Genome Biol. Evol.">
        <title>The genome of the myxosporean Thelohanellus kitauei shows adaptations to nutrient acquisition within its fish host.</title>
        <authorList>
            <person name="Yang Y."/>
            <person name="Xiong J."/>
            <person name="Zhou Z."/>
            <person name="Huo F."/>
            <person name="Miao W."/>
            <person name="Ran C."/>
            <person name="Liu Y."/>
            <person name="Zhang J."/>
            <person name="Feng J."/>
            <person name="Wang M."/>
            <person name="Wang M."/>
            <person name="Wang L."/>
            <person name="Yao B."/>
        </authorList>
    </citation>
    <scope>NUCLEOTIDE SEQUENCE [LARGE SCALE GENOMIC DNA]</scope>
    <source>
        <strain evidence="2">Wuqing</strain>
    </source>
</reference>
<dbReference type="EMBL" id="JWZT01003288">
    <property type="protein sequence ID" value="KII67149.1"/>
    <property type="molecule type" value="Genomic_DNA"/>
</dbReference>
<dbReference type="Proteomes" id="UP000031668">
    <property type="component" value="Unassembled WGS sequence"/>
</dbReference>
<dbReference type="AlphaFoldDB" id="A0A0C2INV1"/>
<protein>
    <submittedName>
        <fullName evidence="2">Uncharacterized protein</fullName>
    </submittedName>
</protein>
<feature type="region of interest" description="Disordered" evidence="1">
    <location>
        <begin position="27"/>
        <end position="50"/>
    </location>
</feature>
<accession>A0A0C2INV1</accession>
<evidence type="ECO:0000313" key="3">
    <source>
        <dbReference type="Proteomes" id="UP000031668"/>
    </source>
</evidence>
<evidence type="ECO:0000256" key="1">
    <source>
        <dbReference type="SAM" id="MobiDB-lite"/>
    </source>
</evidence>
<gene>
    <name evidence="2" type="ORF">RF11_11203</name>
</gene>